<dbReference type="GO" id="GO:1902201">
    <property type="term" value="P:negative regulation of bacterial-type flagellum-dependent cell motility"/>
    <property type="evidence" value="ECO:0007669"/>
    <property type="project" value="TreeGrafter"/>
</dbReference>
<keyword evidence="4 6" id="KW-1133">Transmembrane helix</keyword>
<proteinExistence type="predicted"/>
<dbReference type="CDD" id="cd01949">
    <property type="entry name" value="GGDEF"/>
    <property type="match status" value="1"/>
</dbReference>
<dbReference type="InterPro" id="IPR050469">
    <property type="entry name" value="Diguanylate_Cyclase"/>
</dbReference>
<dbReference type="PANTHER" id="PTHR45138:SF9">
    <property type="entry name" value="DIGUANYLATE CYCLASE DGCM-RELATED"/>
    <property type="match status" value="1"/>
</dbReference>
<dbReference type="Pfam" id="PF07694">
    <property type="entry name" value="5TM-5TMR_LYT"/>
    <property type="match status" value="1"/>
</dbReference>
<evidence type="ECO:0000259" key="7">
    <source>
        <dbReference type="PROSITE" id="PS50887"/>
    </source>
</evidence>
<protein>
    <submittedName>
        <fullName evidence="8">GGDEF domain-containing protein</fullName>
    </submittedName>
</protein>
<dbReference type="PANTHER" id="PTHR45138">
    <property type="entry name" value="REGULATORY COMPONENTS OF SENSORY TRANSDUCTION SYSTEM"/>
    <property type="match status" value="1"/>
</dbReference>
<dbReference type="InterPro" id="IPR043128">
    <property type="entry name" value="Rev_trsase/Diguanyl_cyclase"/>
</dbReference>
<feature type="transmembrane region" description="Helical" evidence="6">
    <location>
        <begin position="127"/>
        <end position="149"/>
    </location>
</feature>
<keyword evidence="9" id="KW-1185">Reference proteome</keyword>
<evidence type="ECO:0000256" key="6">
    <source>
        <dbReference type="SAM" id="Phobius"/>
    </source>
</evidence>
<feature type="transmembrane region" description="Helical" evidence="6">
    <location>
        <begin position="33"/>
        <end position="54"/>
    </location>
</feature>
<feature type="transmembrane region" description="Helical" evidence="6">
    <location>
        <begin position="99"/>
        <end position="120"/>
    </location>
</feature>
<name>A0A8J8GGG2_9BACI</name>
<comment type="subcellular location">
    <subcellularLocation>
        <location evidence="1">Cell membrane</location>
        <topology evidence="1">Multi-pass membrane protein</topology>
    </subcellularLocation>
</comment>
<dbReference type="NCBIfam" id="TIGR00254">
    <property type="entry name" value="GGDEF"/>
    <property type="match status" value="1"/>
</dbReference>
<comment type="caution">
    <text evidence="8">The sequence shown here is derived from an EMBL/GenBank/DDBJ whole genome shotgun (WGS) entry which is preliminary data.</text>
</comment>
<dbReference type="InterPro" id="IPR000160">
    <property type="entry name" value="GGDEF_dom"/>
</dbReference>
<feature type="transmembrane region" description="Helical" evidence="6">
    <location>
        <begin position="66"/>
        <end position="93"/>
    </location>
</feature>
<keyword evidence="2" id="KW-1003">Cell membrane</keyword>
<dbReference type="Proteomes" id="UP000625804">
    <property type="component" value="Unassembled WGS sequence"/>
</dbReference>
<feature type="transmembrane region" description="Helical" evidence="6">
    <location>
        <begin position="155"/>
        <end position="178"/>
    </location>
</feature>
<dbReference type="GO" id="GO:0043709">
    <property type="term" value="P:cell adhesion involved in single-species biofilm formation"/>
    <property type="evidence" value="ECO:0007669"/>
    <property type="project" value="TreeGrafter"/>
</dbReference>
<dbReference type="GO" id="GO:0005886">
    <property type="term" value="C:plasma membrane"/>
    <property type="evidence" value="ECO:0007669"/>
    <property type="project" value="UniProtKB-SubCell"/>
</dbReference>
<evidence type="ECO:0000256" key="2">
    <source>
        <dbReference type="ARBA" id="ARBA00022475"/>
    </source>
</evidence>
<accession>A0A8J8GGG2</accession>
<dbReference type="GO" id="GO:0000155">
    <property type="term" value="F:phosphorelay sensor kinase activity"/>
    <property type="evidence" value="ECO:0007669"/>
    <property type="project" value="InterPro"/>
</dbReference>
<gene>
    <name evidence="8" type="ORF">HR057_15810</name>
</gene>
<evidence type="ECO:0000256" key="4">
    <source>
        <dbReference type="ARBA" id="ARBA00022989"/>
    </source>
</evidence>
<dbReference type="AlphaFoldDB" id="A0A8J8GGG2"/>
<organism evidence="8 9">
    <name type="scientific">Calidifontibacillus erzurumensis</name>
    <dbReference type="NCBI Taxonomy" id="2741433"/>
    <lineage>
        <taxon>Bacteria</taxon>
        <taxon>Bacillati</taxon>
        <taxon>Bacillota</taxon>
        <taxon>Bacilli</taxon>
        <taxon>Bacillales</taxon>
        <taxon>Bacillaceae</taxon>
        <taxon>Calidifontibacillus/Schinkia group</taxon>
        <taxon>Calidifontibacillus</taxon>
    </lineage>
</organism>
<evidence type="ECO:0000313" key="9">
    <source>
        <dbReference type="Proteomes" id="UP000625804"/>
    </source>
</evidence>
<feature type="transmembrane region" description="Helical" evidence="6">
    <location>
        <begin position="5"/>
        <end position="21"/>
    </location>
</feature>
<dbReference type="InterPro" id="IPR029787">
    <property type="entry name" value="Nucleotide_cyclase"/>
</dbReference>
<dbReference type="Pfam" id="PF00990">
    <property type="entry name" value="GGDEF"/>
    <property type="match status" value="1"/>
</dbReference>
<dbReference type="EMBL" id="JABTTE010000031">
    <property type="protein sequence ID" value="NSL53207.1"/>
    <property type="molecule type" value="Genomic_DNA"/>
</dbReference>
<keyword evidence="5 6" id="KW-0472">Membrane</keyword>
<dbReference type="InterPro" id="IPR011620">
    <property type="entry name" value="Sig_transdc_His_kinase_LytS_TM"/>
</dbReference>
<dbReference type="RefSeq" id="WP_173732407.1">
    <property type="nucleotide sequence ID" value="NZ_JABTTE010000031.1"/>
</dbReference>
<keyword evidence="3 6" id="KW-0812">Transmembrane</keyword>
<sequence>MGQSIFSNLGVILLGHFAMSVLMNHREKIPKNILFFCIVVLFSSVIILLFYLPVQFGEFTFDLRLVPLFMLAIFQCWEKTLIILLIVSVWRFLMGGENVFFGVLFGMVLPTLVALVFDIINKGKRNIYQIIILITICWMISDFPIVLFVPNGKEIFQQLFLIKYISVVLPSIIYYALVLHERKRESLRQQLLFLASHDPLTKLLNKNHFIDIVEEKIKNPYYNHFIAMIDIDYFKKFNDKYGHLAGDQILISIASILKKYESDDLIASRYGGEEFIIYLRTLNSDQAIDTFQKLQNEIRNTSFQIESNLDVSITVSIGLAKIKKGEILHETIKVADQNLYEAKEKGRDQLIVVC</sequence>
<dbReference type="PROSITE" id="PS50887">
    <property type="entry name" value="GGDEF"/>
    <property type="match status" value="1"/>
</dbReference>
<evidence type="ECO:0000256" key="3">
    <source>
        <dbReference type="ARBA" id="ARBA00022692"/>
    </source>
</evidence>
<dbReference type="FunFam" id="3.30.70.270:FF:000001">
    <property type="entry name" value="Diguanylate cyclase domain protein"/>
    <property type="match status" value="1"/>
</dbReference>
<evidence type="ECO:0000256" key="5">
    <source>
        <dbReference type="ARBA" id="ARBA00023136"/>
    </source>
</evidence>
<reference evidence="8" key="1">
    <citation type="submission" date="2020-06" db="EMBL/GenBank/DDBJ databases">
        <title>A novel thermopfilic bacterium from Erzurum, Turkey.</title>
        <authorList>
            <person name="Adiguzel A."/>
            <person name="Ay H."/>
            <person name="Baltaci M.O."/>
        </authorList>
    </citation>
    <scope>NUCLEOTIDE SEQUENCE</scope>
    <source>
        <strain evidence="8">P2</strain>
    </source>
</reference>
<dbReference type="SUPFAM" id="SSF55073">
    <property type="entry name" value="Nucleotide cyclase"/>
    <property type="match status" value="1"/>
</dbReference>
<dbReference type="Gene3D" id="3.30.70.270">
    <property type="match status" value="1"/>
</dbReference>
<dbReference type="GO" id="GO:0052621">
    <property type="term" value="F:diguanylate cyclase activity"/>
    <property type="evidence" value="ECO:0007669"/>
    <property type="project" value="TreeGrafter"/>
</dbReference>
<evidence type="ECO:0000313" key="8">
    <source>
        <dbReference type="EMBL" id="NSL53207.1"/>
    </source>
</evidence>
<dbReference type="SMART" id="SM00267">
    <property type="entry name" value="GGDEF"/>
    <property type="match status" value="1"/>
</dbReference>
<dbReference type="GO" id="GO:0071555">
    <property type="term" value="P:cell wall organization"/>
    <property type="evidence" value="ECO:0007669"/>
    <property type="project" value="InterPro"/>
</dbReference>
<evidence type="ECO:0000256" key="1">
    <source>
        <dbReference type="ARBA" id="ARBA00004651"/>
    </source>
</evidence>
<feature type="domain" description="GGDEF" evidence="7">
    <location>
        <begin position="222"/>
        <end position="354"/>
    </location>
</feature>